<dbReference type="AlphaFoldDB" id="A0A7H9EIQ2"/>
<dbReference type="SUPFAM" id="SSF88946">
    <property type="entry name" value="Sigma2 domain of RNA polymerase sigma factors"/>
    <property type="match status" value="1"/>
</dbReference>
<dbReference type="InterPro" id="IPR014284">
    <property type="entry name" value="RNA_pol_sigma-70_dom"/>
</dbReference>
<feature type="domain" description="RNA polymerase sigma-70 region 2" evidence="1">
    <location>
        <begin position="31"/>
        <end position="96"/>
    </location>
</feature>
<accession>A0A7H9EIQ2</accession>
<dbReference type="SUPFAM" id="SSF88659">
    <property type="entry name" value="Sigma3 and sigma4 domains of RNA polymerase sigma factors"/>
    <property type="match status" value="1"/>
</dbReference>
<dbReference type="Pfam" id="PF04542">
    <property type="entry name" value="Sigma70_r2"/>
    <property type="match status" value="1"/>
</dbReference>
<reference evidence="2 3" key="1">
    <citation type="submission" date="2020-01" db="EMBL/GenBank/DDBJ databases">
        <title>Complete and circular genome sequences of six lactobacillus isolates from horses.</title>
        <authorList>
            <person name="Hassan H.M."/>
        </authorList>
    </citation>
    <scope>NUCLEOTIDE SEQUENCE [LARGE SCALE GENOMIC DNA]</scope>
    <source>
        <strain evidence="2 3">1A</strain>
    </source>
</reference>
<dbReference type="Gene3D" id="1.10.1740.10">
    <property type="match status" value="1"/>
</dbReference>
<dbReference type="GO" id="GO:0006352">
    <property type="term" value="P:DNA-templated transcription initiation"/>
    <property type="evidence" value="ECO:0007669"/>
    <property type="project" value="InterPro"/>
</dbReference>
<dbReference type="InterPro" id="IPR013324">
    <property type="entry name" value="RNA_pol_sigma_r3/r4-like"/>
</dbReference>
<evidence type="ECO:0000259" key="1">
    <source>
        <dbReference type="Pfam" id="PF04542"/>
    </source>
</evidence>
<evidence type="ECO:0000313" key="2">
    <source>
        <dbReference type="EMBL" id="QLL77329.1"/>
    </source>
</evidence>
<dbReference type="InterPro" id="IPR013325">
    <property type="entry name" value="RNA_pol_sigma_r2"/>
</dbReference>
<dbReference type="Proteomes" id="UP000510886">
    <property type="component" value="Chromosome"/>
</dbReference>
<name>A0A7H9EIQ2_9LACO</name>
<dbReference type="KEGG" id="lsw:GTO87_01005"/>
<dbReference type="InterPro" id="IPR007627">
    <property type="entry name" value="RNA_pol_sigma70_r2"/>
</dbReference>
<proteinExistence type="predicted"/>
<protein>
    <submittedName>
        <fullName evidence="2">Sigma-70 family RNA polymerase sigma factor</fullName>
    </submittedName>
</protein>
<organism evidence="2 3">
    <name type="scientific">Ligilactobacillus saerimneri</name>
    <dbReference type="NCBI Taxonomy" id="228229"/>
    <lineage>
        <taxon>Bacteria</taxon>
        <taxon>Bacillati</taxon>
        <taxon>Bacillota</taxon>
        <taxon>Bacilli</taxon>
        <taxon>Lactobacillales</taxon>
        <taxon>Lactobacillaceae</taxon>
        <taxon>Ligilactobacillus</taxon>
    </lineage>
</organism>
<evidence type="ECO:0000313" key="3">
    <source>
        <dbReference type="Proteomes" id="UP000510886"/>
    </source>
</evidence>
<dbReference type="RefSeq" id="WP_180849184.1">
    <property type="nucleotide sequence ID" value="NZ_CP047418.1"/>
</dbReference>
<dbReference type="NCBIfam" id="TIGR02937">
    <property type="entry name" value="sigma70-ECF"/>
    <property type="match status" value="1"/>
</dbReference>
<dbReference type="EMBL" id="CP047418">
    <property type="protein sequence ID" value="QLL77329.1"/>
    <property type="molecule type" value="Genomic_DNA"/>
</dbReference>
<gene>
    <name evidence="2" type="ORF">GTO87_01005</name>
</gene>
<dbReference type="GO" id="GO:0003700">
    <property type="term" value="F:DNA-binding transcription factor activity"/>
    <property type="evidence" value="ECO:0007669"/>
    <property type="project" value="InterPro"/>
</dbReference>
<sequence>MRFSDKVTFERDLALINQIKVHNAGQALAVLFNYYLPLVKQNIRFYRICYYDQHDLLQEALVVCYLCALNFDEQQQFPFGAFFKRSLRNRLISLTRYDQAQKREATKQCSYDDIAEMISFHTSTSPDEIVAITHSHDCIAQFIEQLTPTERFVFTNYILQSITLDEFCQQNKLTKASVYTTSRRCKNKLRYLLESK</sequence>